<evidence type="ECO:0000256" key="7">
    <source>
        <dbReference type="ARBA" id="ARBA00023295"/>
    </source>
</evidence>
<dbReference type="InterPro" id="IPR055235">
    <property type="entry name" value="ASD1_cat"/>
</dbReference>
<dbReference type="GeneID" id="28986319"/>
<sequence>MAAHCTLSHLQHMQTFHPNVYTKGYEHIKAFTKMPVNIDARVRADASAGPVTPLLYAGFLEHLGRCIYGGIVDDVKDPSPKELLEEQGKGRAAWRKDVQKILSADGELAVPMMRWPGGNYVSNYHWQDGIGPVEDRPKRIELAWLTSESNQFGTDEFIDMCRANKWEPYICLNMGTGTYEEALAWVEYCNGTGDTYWANLRRKNTGRDEPHNVKYWGLGNEMWGPWQVGNLTAKEYALKAKQWAHGIKLVDKSVILISSGETGWTDWDREVLQHVVPYVDMHSLHFYSTLFHEIYTKPGNDYEKNVFGPAGPEKGIEITKAIIDQVNIDNTWRGVAGHDVKICYDEWNVWDQTKAGVDDNLEQIYDYTDMLGQIAWLNMLVRQSRDIGIACIAQSCNVIAPILTKNNAILKQCTFYVLQLFSQQMRDGYLLQTPSMPDYYDGETFPKFIQHVKANPRYIDLVAMVKEDGGKKSVRVSVMNRHPTLDWDASDIEFNGIDVAKVTVHEMYSDDLSAANTWDKPDTLVPQITEYSAKEWAERKHTVRKHSWQFIIVDSA</sequence>
<evidence type="ECO:0000256" key="8">
    <source>
        <dbReference type="ARBA" id="ARBA00037415"/>
    </source>
</evidence>
<dbReference type="OrthoDB" id="3032304at2759"/>
<keyword evidence="6" id="KW-0119">Carbohydrate metabolism</keyword>
<keyword evidence="7" id="KW-0326">Glycosidase</keyword>
<dbReference type="SUPFAM" id="SSF51011">
    <property type="entry name" value="Glycosyl hydrolase domain"/>
    <property type="match status" value="1"/>
</dbReference>
<dbReference type="Gene3D" id="2.60.40.1180">
    <property type="entry name" value="Golgi alpha-mannosidase II"/>
    <property type="match status" value="1"/>
</dbReference>
<dbReference type="InterPro" id="IPR017853">
    <property type="entry name" value="GH"/>
</dbReference>
<dbReference type="STRING" id="879819.A0A0J1BAM0"/>
<comment type="function">
    <text evidence="8">Alpha-L-arabinofuranosidase involved in the degradation of arabinoxylan, a major component of plant hemicellulose. Acts only on small linear 1,5-alpha-linked L-arabinofuranosyl oligosaccharides.</text>
</comment>
<evidence type="ECO:0000256" key="5">
    <source>
        <dbReference type="ARBA" id="ARBA00022801"/>
    </source>
</evidence>
<dbReference type="InterPro" id="IPR010720">
    <property type="entry name" value="Alpha-L-AF_C"/>
</dbReference>
<dbReference type="PANTHER" id="PTHR43576:SF3">
    <property type="entry name" value="ALPHA-L-ARABINOFURANOSIDASE C"/>
    <property type="match status" value="1"/>
</dbReference>
<dbReference type="Proteomes" id="UP000053611">
    <property type="component" value="Unassembled WGS sequence"/>
</dbReference>
<evidence type="ECO:0000313" key="11">
    <source>
        <dbReference type="Proteomes" id="UP000053611"/>
    </source>
</evidence>
<dbReference type="RefSeq" id="XP_018281440.1">
    <property type="nucleotide sequence ID" value="XM_018425716.1"/>
</dbReference>
<dbReference type="SMR" id="A0A0J1BAM0"/>
<dbReference type="AlphaFoldDB" id="A0A0J1BAM0"/>
<dbReference type="EC" id="3.2.1.55" evidence="4"/>
<proteinExistence type="inferred from homology"/>
<dbReference type="Gene3D" id="3.20.20.80">
    <property type="entry name" value="Glycosidases"/>
    <property type="match status" value="1"/>
</dbReference>
<dbReference type="SMART" id="SM00813">
    <property type="entry name" value="Alpha-L-AF_C"/>
    <property type="match status" value="1"/>
</dbReference>
<evidence type="ECO:0000313" key="10">
    <source>
        <dbReference type="EMBL" id="KLT44949.1"/>
    </source>
</evidence>
<keyword evidence="5 10" id="KW-0378">Hydrolase</keyword>
<dbReference type="EMBL" id="KQ087183">
    <property type="protein sequence ID" value="KLT44949.1"/>
    <property type="molecule type" value="Genomic_DNA"/>
</dbReference>
<protein>
    <recommendedName>
        <fullName evidence="4">non-reducing end alpha-L-arabinofuranosidase</fullName>
        <ecNumber evidence="4">3.2.1.55</ecNumber>
    </recommendedName>
</protein>
<feature type="domain" description="Alpha-L-arabinofuranosidase C-terminal" evidence="9">
    <location>
        <begin position="345"/>
        <end position="547"/>
    </location>
</feature>
<reference evidence="10 11" key="1">
    <citation type="submission" date="2015-03" db="EMBL/GenBank/DDBJ databases">
        <title>Genomics and transcriptomics of the oil-accumulating basidiomycete yeast T. oleaginosus allow insights into substrate utilization and the diverse evolutionary trajectories of mating systems in fungi.</title>
        <authorList>
            <consortium name="DOE Joint Genome Institute"/>
            <person name="Kourist R."/>
            <person name="Kracht O."/>
            <person name="Bracharz F."/>
            <person name="Lipzen A."/>
            <person name="Nolan M."/>
            <person name="Ohm R."/>
            <person name="Grigoriev I."/>
            <person name="Sun S."/>
            <person name="Heitman J."/>
            <person name="Bruck T."/>
            <person name="Nowrousian M."/>
        </authorList>
    </citation>
    <scope>NUCLEOTIDE SEQUENCE [LARGE SCALE GENOMIC DNA]</scope>
    <source>
        <strain evidence="10 11">IBC0246</strain>
    </source>
</reference>
<dbReference type="GO" id="GO:0031222">
    <property type="term" value="P:arabinan catabolic process"/>
    <property type="evidence" value="ECO:0007669"/>
    <property type="project" value="UniProtKB-UniPathway"/>
</dbReference>
<evidence type="ECO:0000256" key="2">
    <source>
        <dbReference type="ARBA" id="ARBA00004834"/>
    </source>
</evidence>
<evidence type="ECO:0000256" key="3">
    <source>
        <dbReference type="ARBA" id="ARBA00007186"/>
    </source>
</evidence>
<evidence type="ECO:0000256" key="6">
    <source>
        <dbReference type="ARBA" id="ARBA00023277"/>
    </source>
</evidence>
<comment type="catalytic activity">
    <reaction evidence="1">
        <text>Hydrolysis of terminal non-reducing alpha-L-arabinofuranoside residues in alpha-L-arabinosides.</text>
        <dbReference type="EC" id="3.2.1.55"/>
    </reaction>
</comment>
<comment type="similarity">
    <text evidence="3">Belongs to the glycosyl hydrolase 51 family.</text>
</comment>
<dbReference type="PANTHER" id="PTHR43576">
    <property type="entry name" value="ALPHA-L-ARABINOFURANOSIDASE C-RELATED"/>
    <property type="match status" value="1"/>
</dbReference>
<dbReference type="Pfam" id="PF22848">
    <property type="entry name" value="ASD1_dom"/>
    <property type="match status" value="1"/>
</dbReference>
<comment type="pathway">
    <text evidence="2">Glycan metabolism; L-arabinan degradation.</text>
</comment>
<name>A0A0J1BAM0_9TREE</name>
<dbReference type="GO" id="GO:0046373">
    <property type="term" value="P:L-arabinose metabolic process"/>
    <property type="evidence" value="ECO:0007669"/>
    <property type="project" value="InterPro"/>
</dbReference>
<keyword evidence="11" id="KW-1185">Reference proteome</keyword>
<dbReference type="InterPro" id="IPR013780">
    <property type="entry name" value="Glyco_hydro_b"/>
</dbReference>
<evidence type="ECO:0000256" key="4">
    <source>
        <dbReference type="ARBA" id="ARBA00012670"/>
    </source>
</evidence>
<dbReference type="UniPathway" id="UPA00667"/>
<dbReference type="GO" id="GO:0046556">
    <property type="term" value="F:alpha-L-arabinofuranosidase activity"/>
    <property type="evidence" value="ECO:0007669"/>
    <property type="project" value="UniProtKB-EC"/>
</dbReference>
<gene>
    <name evidence="10" type="ORF">CC85DRAFT_306848</name>
</gene>
<dbReference type="Pfam" id="PF06964">
    <property type="entry name" value="Alpha-L-AF_C"/>
    <property type="match status" value="1"/>
</dbReference>
<dbReference type="SUPFAM" id="SSF51445">
    <property type="entry name" value="(Trans)glycosidases"/>
    <property type="match status" value="1"/>
</dbReference>
<accession>A0A0J1BAM0</accession>
<evidence type="ECO:0000256" key="1">
    <source>
        <dbReference type="ARBA" id="ARBA00001462"/>
    </source>
</evidence>
<organism evidence="10 11">
    <name type="scientific">Cutaneotrichosporon oleaginosum</name>
    <dbReference type="NCBI Taxonomy" id="879819"/>
    <lineage>
        <taxon>Eukaryota</taxon>
        <taxon>Fungi</taxon>
        <taxon>Dikarya</taxon>
        <taxon>Basidiomycota</taxon>
        <taxon>Agaricomycotina</taxon>
        <taxon>Tremellomycetes</taxon>
        <taxon>Trichosporonales</taxon>
        <taxon>Trichosporonaceae</taxon>
        <taxon>Cutaneotrichosporon</taxon>
    </lineage>
</organism>
<evidence type="ECO:0000259" key="9">
    <source>
        <dbReference type="SMART" id="SM00813"/>
    </source>
</evidence>